<dbReference type="EMBL" id="AUZY01003219">
    <property type="protein sequence ID" value="EQD70228.1"/>
    <property type="molecule type" value="Genomic_DNA"/>
</dbReference>
<keyword evidence="1" id="KW-0645">Protease</keyword>
<reference evidence="1" key="1">
    <citation type="submission" date="2013-08" db="EMBL/GenBank/DDBJ databases">
        <authorList>
            <person name="Mendez C."/>
            <person name="Richter M."/>
            <person name="Ferrer M."/>
            <person name="Sanchez J."/>
        </authorList>
    </citation>
    <scope>NUCLEOTIDE SEQUENCE</scope>
</reference>
<dbReference type="Gene3D" id="3.40.50.1820">
    <property type="entry name" value="alpha/beta hydrolase"/>
    <property type="match status" value="1"/>
</dbReference>
<comment type="caution">
    <text evidence="1">The sequence shown here is derived from an EMBL/GenBank/DDBJ whole genome shotgun (WGS) entry which is preliminary data.</text>
</comment>
<accession>T1BNQ6</accession>
<gene>
    <name evidence="1" type="ORF">B1B_05121</name>
</gene>
<name>T1BNQ6_9ZZZZ</name>
<dbReference type="SUPFAM" id="SSF53474">
    <property type="entry name" value="alpha/beta-Hydrolases"/>
    <property type="match status" value="1"/>
</dbReference>
<dbReference type="GO" id="GO:0004180">
    <property type="term" value="F:carboxypeptidase activity"/>
    <property type="evidence" value="ECO:0007669"/>
    <property type="project" value="UniProtKB-KW"/>
</dbReference>
<protein>
    <submittedName>
        <fullName evidence="1">Peptidase S10 serine carboxypeptidase</fullName>
    </submittedName>
</protein>
<sequence length="137" mass="14350">MKNAMKSITRQTLLAALLIVATPLLAPVARAAAKPAIATAAKAARPVLLPIPKPRAVVTHHSVVIAGQRIDYTATAGTLLLYDAKHQATASVFYIAYTKDGVHDPARRPITFAYNGGPGFASALVGYRLVSVHAGLV</sequence>
<organism evidence="1">
    <name type="scientific">mine drainage metagenome</name>
    <dbReference type="NCBI Taxonomy" id="410659"/>
    <lineage>
        <taxon>unclassified sequences</taxon>
        <taxon>metagenomes</taxon>
        <taxon>ecological metagenomes</taxon>
    </lineage>
</organism>
<keyword evidence="1" id="KW-0121">Carboxypeptidase</keyword>
<dbReference type="InterPro" id="IPR029058">
    <property type="entry name" value="AB_hydrolase_fold"/>
</dbReference>
<evidence type="ECO:0000313" key="1">
    <source>
        <dbReference type="EMBL" id="EQD70228.1"/>
    </source>
</evidence>
<feature type="non-terminal residue" evidence="1">
    <location>
        <position position="137"/>
    </location>
</feature>
<reference evidence="1" key="2">
    <citation type="journal article" date="2014" name="ISME J.">
        <title>Microbial stratification in low pH oxic and suboxic macroscopic growths along an acid mine drainage.</title>
        <authorList>
            <person name="Mendez-Garcia C."/>
            <person name="Mesa V."/>
            <person name="Sprenger R.R."/>
            <person name="Richter M."/>
            <person name="Diez M.S."/>
            <person name="Solano J."/>
            <person name="Bargiela R."/>
            <person name="Golyshina O.V."/>
            <person name="Manteca A."/>
            <person name="Ramos J.L."/>
            <person name="Gallego J.R."/>
            <person name="Llorente I."/>
            <person name="Martins Dos Santos V.A."/>
            <person name="Jensen O.N."/>
            <person name="Pelaez A.I."/>
            <person name="Sanchez J."/>
            <person name="Ferrer M."/>
        </authorList>
    </citation>
    <scope>NUCLEOTIDE SEQUENCE</scope>
</reference>
<proteinExistence type="predicted"/>
<dbReference type="AlphaFoldDB" id="T1BNQ6"/>
<keyword evidence="1" id="KW-0378">Hydrolase</keyword>